<gene>
    <name evidence="2" type="ORF">BN940_13016</name>
</gene>
<evidence type="ECO:0000313" key="2">
    <source>
        <dbReference type="EMBL" id="CDM25053.1"/>
    </source>
</evidence>
<name>W8WZ57_CASD6</name>
<proteinExistence type="predicted"/>
<protein>
    <submittedName>
        <fullName evidence="2">Uncharacterized protein</fullName>
    </submittedName>
</protein>
<dbReference type="Proteomes" id="UP000019805">
    <property type="component" value="Chromosome"/>
</dbReference>
<feature type="region of interest" description="Disordered" evidence="1">
    <location>
        <begin position="1"/>
        <end position="21"/>
    </location>
</feature>
<feature type="compositionally biased region" description="Basic and acidic residues" evidence="1">
    <location>
        <begin position="1"/>
        <end position="12"/>
    </location>
</feature>
<accession>W8WZ57</accession>
<evidence type="ECO:0000256" key="1">
    <source>
        <dbReference type="SAM" id="MobiDB-lite"/>
    </source>
</evidence>
<organism evidence="2 3">
    <name type="scientific">Castellaniella defragrans (strain DSM 12143 / CCUG 39792 / 65Phen)</name>
    <name type="common">Alcaligenes defragrans</name>
    <dbReference type="NCBI Taxonomy" id="1437824"/>
    <lineage>
        <taxon>Bacteria</taxon>
        <taxon>Pseudomonadati</taxon>
        <taxon>Pseudomonadota</taxon>
        <taxon>Betaproteobacteria</taxon>
        <taxon>Burkholderiales</taxon>
        <taxon>Alcaligenaceae</taxon>
        <taxon>Castellaniella</taxon>
    </lineage>
</organism>
<dbReference type="AlphaFoldDB" id="W8WZ57"/>
<dbReference type="HOGENOM" id="CLU_3059778_0_0_4"/>
<sequence>MDPIDSHQERALKIGSRGNPPPLHRLFQSHVFSARIGKWAVRKSDMKMIPGIE</sequence>
<keyword evidence="3" id="KW-1185">Reference proteome</keyword>
<dbReference type="KEGG" id="cdn:BN940_13016"/>
<evidence type="ECO:0000313" key="3">
    <source>
        <dbReference type="Proteomes" id="UP000019805"/>
    </source>
</evidence>
<dbReference type="EMBL" id="HG916765">
    <property type="protein sequence ID" value="CDM25053.1"/>
    <property type="molecule type" value="Genomic_DNA"/>
</dbReference>
<reference evidence="2 3" key="1">
    <citation type="journal article" date="2014" name="BMC Microbiol.">
        <title>The oxygen-independent metabolism of cyclic monoterpenes in Castellaniella defragrans 65Phen.</title>
        <authorList>
            <person name="Petasch J."/>
            <person name="Disch E.M."/>
            <person name="Markert S."/>
            <person name="Becher D."/>
            <person name="Schweder T."/>
            <person name="Huttel B."/>
            <person name="Reinhardt R."/>
            <person name="Harder J."/>
        </authorList>
    </citation>
    <scope>NUCLEOTIDE SEQUENCE [LARGE SCALE GENOMIC DNA]</scope>
    <source>
        <strain evidence="2">65Phen</strain>
    </source>
</reference>